<keyword evidence="2" id="KW-0472">Membrane</keyword>
<keyword evidence="2" id="KW-0812">Transmembrane</keyword>
<name>D5ELJ5_CORAD</name>
<keyword evidence="4" id="KW-1185">Reference proteome</keyword>
<evidence type="ECO:0000313" key="4">
    <source>
        <dbReference type="Proteomes" id="UP000000925"/>
    </source>
</evidence>
<feature type="coiled-coil region" evidence="1">
    <location>
        <begin position="95"/>
        <end position="122"/>
    </location>
</feature>
<feature type="transmembrane region" description="Helical" evidence="2">
    <location>
        <begin position="37"/>
        <end position="56"/>
    </location>
</feature>
<dbReference type="EMBL" id="CP001998">
    <property type="protein sequence ID" value="ADE55131.1"/>
    <property type="molecule type" value="Genomic_DNA"/>
</dbReference>
<dbReference type="KEGG" id="caa:Caka_2113"/>
<accession>D5ELJ5</accession>
<evidence type="ECO:0000313" key="3">
    <source>
        <dbReference type="EMBL" id="ADE55131.1"/>
    </source>
</evidence>
<proteinExistence type="predicted"/>
<sequence length="195" mass="22095">MTFGPKAEPPTELNNGPSFVSLRTMIDILLEILQHPFVLGLIVGLIMACVLWLRYVRKQREQQKSYEGQVIDLRASISRLEAHIKTQMELTAGGNAAQKEEIEELKKRCENLQLMNHNLTTKASRAELRQLHLYETALSVMHVRAPGFSVAWSEAVKDAEVQLEQESKGFLKWIRKPFQSGHSKSSAPQLTDSDQ</sequence>
<evidence type="ECO:0000256" key="1">
    <source>
        <dbReference type="SAM" id="Coils"/>
    </source>
</evidence>
<dbReference type="HOGENOM" id="CLU_120378_0_0_0"/>
<evidence type="ECO:0000256" key="2">
    <source>
        <dbReference type="SAM" id="Phobius"/>
    </source>
</evidence>
<reference evidence="3 4" key="1">
    <citation type="journal article" date="2010" name="Stand. Genomic Sci.">
        <title>Complete genome sequence of Coraliomargarita akajimensis type strain (04OKA010-24).</title>
        <authorList>
            <person name="Mavromatis K."/>
            <person name="Abt B."/>
            <person name="Brambilla E."/>
            <person name="Lapidus A."/>
            <person name="Copeland A."/>
            <person name="Deshpande S."/>
            <person name="Nolan M."/>
            <person name="Lucas S."/>
            <person name="Tice H."/>
            <person name="Cheng J.F."/>
            <person name="Han C."/>
            <person name="Detter J.C."/>
            <person name="Woyke T."/>
            <person name="Goodwin L."/>
            <person name="Pitluck S."/>
            <person name="Held B."/>
            <person name="Brettin T."/>
            <person name="Tapia R."/>
            <person name="Ivanova N."/>
            <person name="Mikhailova N."/>
            <person name="Pati A."/>
            <person name="Liolios K."/>
            <person name="Chen A."/>
            <person name="Palaniappan K."/>
            <person name="Land M."/>
            <person name="Hauser L."/>
            <person name="Chang Y.J."/>
            <person name="Jeffries C.D."/>
            <person name="Rohde M."/>
            <person name="Goker M."/>
            <person name="Bristow J."/>
            <person name="Eisen J.A."/>
            <person name="Markowitz V."/>
            <person name="Hugenholtz P."/>
            <person name="Klenk H.P."/>
            <person name="Kyrpides N.C."/>
        </authorList>
    </citation>
    <scope>NUCLEOTIDE SEQUENCE [LARGE SCALE GENOMIC DNA]</scope>
    <source>
        <strain evidence="4">DSM 45221 / IAM 15411 / JCM 23193 / KCTC 12865</strain>
    </source>
</reference>
<protein>
    <submittedName>
        <fullName evidence="3">Uncharacterized protein</fullName>
    </submittedName>
</protein>
<gene>
    <name evidence="3" type="ordered locus">Caka_2113</name>
</gene>
<keyword evidence="1" id="KW-0175">Coiled coil</keyword>
<dbReference type="AlphaFoldDB" id="D5ELJ5"/>
<organism evidence="3 4">
    <name type="scientific">Coraliomargarita akajimensis (strain DSM 45221 / IAM 15411 / JCM 23193 / KCTC 12865 / 04OKA010-24)</name>
    <dbReference type="NCBI Taxonomy" id="583355"/>
    <lineage>
        <taxon>Bacteria</taxon>
        <taxon>Pseudomonadati</taxon>
        <taxon>Verrucomicrobiota</taxon>
        <taxon>Opitutia</taxon>
        <taxon>Puniceicoccales</taxon>
        <taxon>Coraliomargaritaceae</taxon>
        <taxon>Coraliomargarita</taxon>
    </lineage>
</organism>
<keyword evidence="2" id="KW-1133">Transmembrane helix</keyword>
<dbReference type="STRING" id="583355.Caka_2113"/>
<dbReference type="Proteomes" id="UP000000925">
    <property type="component" value="Chromosome"/>
</dbReference>